<dbReference type="InterPro" id="IPR013425">
    <property type="entry name" value="Autotrns_rpt"/>
</dbReference>
<dbReference type="RefSeq" id="WP_386820998.1">
    <property type="nucleotide sequence ID" value="NZ_JBHUIT010000031.1"/>
</dbReference>
<comment type="caution">
    <text evidence="4">The sequence shown here is derived from an EMBL/GenBank/DDBJ whole genome shotgun (WGS) entry which is preliminary data.</text>
</comment>
<gene>
    <name evidence="4" type="ORF">ACFSSA_13360</name>
</gene>
<evidence type="ECO:0000256" key="2">
    <source>
        <dbReference type="SAM" id="SignalP"/>
    </source>
</evidence>
<name>A0ABW5DE57_9BACT</name>
<dbReference type="InterPro" id="IPR036709">
    <property type="entry name" value="Autotransporte_beta_dom_sf"/>
</dbReference>
<dbReference type="SUPFAM" id="SSF103515">
    <property type="entry name" value="Autotransporter"/>
    <property type="match status" value="1"/>
</dbReference>
<protein>
    <submittedName>
        <fullName evidence="4">Autotransporter-associated beta strand repeat-containing protein</fullName>
    </submittedName>
</protein>
<feature type="chain" id="PRO_5046047696" evidence="2">
    <location>
        <begin position="46"/>
        <end position="2993"/>
    </location>
</feature>
<organism evidence="4 5">
    <name type="scientific">Luteolibacter algae</name>
    <dbReference type="NCBI Taxonomy" id="454151"/>
    <lineage>
        <taxon>Bacteria</taxon>
        <taxon>Pseudomonadati</taxon>
        <taxon>Verrucomicrobiota</taxon>
        <taxon>Verrucomicrobiia</taxon>
        <taxon>Verrucomicrobiales</taxon>
        <taxon>Verrucomicrobiaceae</taxon>
        <taxon>Luteolibacter</taxon>
    </lineage>
</organism>
<dbReference type="PROSITE" id="PS51208">
    <property type="entry name" value="AUTOTRANSPORTER"/>
    <property type="match status" value="1"/>
</dbReference>
<dbReference type="SUPFAM" id="SSF51126">
    <property type="entry name" value="Pectin lyase-like"/>
    <property type="match status" value="3"/>
</dbReference>
<dbReference type="EMBL" id="JBHUIT010000031">
    <property type="protein sequence ID" value="MFD2257665.1"/>
    <property type="molecule type" value="Genomic_DNA"/>
</dbReference>
<dbReference type="Gene3D" id="2.160.20.20">
    <property type="match status" value="2"/>
</dbReference>
<accession>A0ABW5DE57</accession>
<reference evidence="5" key="1">
    <citation type="journal article" date="2019" name="Int. J. Syst. Evol. Microbiol.">
        <title>The Global Catalogue of Microorganisms (GCM) 10K type strain sequencing project: providing services to taxonomists for standard genome sequencing and annotation.</title>
        <authorList>
            <consortium name="The Broad Institute Genomics Platform"/>
            <consortium name="The Broad Institute Genome Sequencing Center for Infectious Disease"/>
            <person name="Wu L."/>
            <person name="Ma J."/>
        </authorList>
    </citation>
    <scope>NUCLEOTIDE SEQUENCE [LARGE SCALE GENOMIC DNA]</scope>
    <source>
        <strain evidence="5">CGMCC 4.7106</strain>
    </source>
</reference>
<evidence type="ECO:0000313" key="4">
    <source>
        <dbReference type="EMBL" id="MFD2257665.1"/>
    </source>
</evidence>
<dbReference type="InterPro" id="IPR011050">
    <property type="entry name" value="Pectin_lyase_fold/virulence"/>
</dbReference>
<evidence type="ECO:0000313" key="5">
    <source>
        <dbReference type="Proteomes" id="UP001597375"/>
    </source>
</evidence>
<sequence>MKQRRRNILTTALRAVKSKSRRFGSAQMLLGASLVSLVGSPQAQAQADLFWDNAGAGTGSWDVANTVWDNQANLLGTDQAWTAGSNANFQTVNGGTVTLLAPQTVNNLAASSSGGGPHNWTLTGADLLVSGTAAISAANVNNLIVASNVSAAAAGQNLAINTGGSGTVNVSGDISSNIADVTTNAAATLSGVNAFTGTLKVQSGTTTLSGGSAVADTSAVDISGSATLALTSDETVGILTGSAGTFINSGANTLSADGAVSPAAPSVYAGQISGSAGFNKVGAGVLSLPGANNYTGVTNVTAGTLIATTTTSLGATGGGNGTVVADAATLAVQGGFATSEQISFTGAGNTANNFSGAIDSTGNNTLNGQLTVTGAGGTINNNSGTLNINGGINGSGGTQVVTFAVAAGATTDVNSVITSSVEGIIKTGQGSLDLSGQNNDYSGLANNTEIQDGEIILSGTPTFLFPVFVDTVSLGNAGNVLFNGGALGLPTLHFTGDESNTRTFYTRDLLLNGAVSQINTDAGVTFTTDNEQVIFGVATNILRKIGDGTVVIDTDAVGSGNAASINGILDPEAGTLNVDGSGYSGTNPVFLAGGVPAPGTTSLALAGLGDADGGQTGTVNLGRLGSNREFDIVVIDQSVNTIFDGTLNTTGDLLITGTGNLTLNGPVNTLGNIHVSGTELLVTDPAALSSNTNSHDSEATFIWGRFNDATIPTALTTPGKLSLSGGITTNERITIVNDGILNNQDGVNTVNSAVRVRFDGSLPFTGVAGPYSSRIGATAGELTLGGGIFSNPGQTVNINGLATDTGLVTVAGPIQSTVADLLLGNSANTTNTVALQVQNFYSGNTTLNGGNLRVGNNQSLSGGQVTVDAATNLDAGMAAVSLANNFALNDTLTTGTAGGTLALNGAITGAGGITNADGTTTLGGNNTYTGDTVVTAGTLNINGASNSVNTLVNGGTLNLSGASNSTNVQIAATATLNTTGAERLADGATVGVAANGILVLGGAETVQELDVVGAVTATSGNLTVTTLNGAPATGTIDIGSNTLTAQNGVFTGNLTGAGGNLVKNGGGLLNITGTNTGLTGITTVNSGILAANNLGSSTVDIKTGGQLTASGNFLATNINVAQGGTLQADALVAAAANVNTSGIVNVTSGPNTINSLNFNAASGAVNVTGGDLAVGALNGAAGTLNLAANNFTVSSGNFGGSLIGSGTLTKASSGVLTLSGNSNGYTGPATIAAGTLALQSAFGSTAINVGASGTLTTSANEQLANSATVTADGILSLGGAETIGTLAGSGTVNAAGNLAVNTLNGTAAINAGSNNVTVNDGGTFGGSINGNGSLTKNGGGTLALNGANAYTGTTQVNAGTLDVNGALASDTINVRGGAILTTSGGNLTSDAALTNNGQVTVEGNETITSYVSGGPGANNGLLDGSGTLTASTYALNDGSIVTANTGTGVITTNGNVAISSANTGASQITVQTGVLDASGTFAANDIGVNSGATLNSNGVIANTANVVVGGTLNVNSATVVQNLSVTPASGIVNLNGGNLTTTGLNGSGTINLGANSLTAASGSFSGTIDGSGGLTKVGGSTLTLSGSNSFTGATDVQGGTLALQSNLGSLAINIADGATLSTSAAEQLANAAVVQTNASGTLQLGGNETIGALNGAGSVVLGANTLTLNNGGNFTGNIGGTGEIILAGGTLVVDAVGGLNADDLDIKSGTALQTLSGDLIGDNTNVNNDGTLTLGGADTVKTYTSTGTLDGATLTADTYALNDGSIVNANTGSGIMTTNGTVNINSANTGSSEITVQSGVLNAGDAVGDTFAATDITVNAGATLNSNGTLNSAATLEVSGTANLNTVTTLTSLGANAPGLVEINAASLTTTDLHGDGIVDLNANILNVSEGAFSGTIRGAGTLNKNGAGLLTLSGTNSYTGPTNVNAGTLNAVTALSTSALNVASGATYLNTGGLVNPNVTIANNGTVTLFGNEQASVYNSAGGTLNGAGTLTAPTYNLSNGANTTQGANLGTGILNSTAGTVTLLGNAGANDVNVTGGTLNVGGNLGAAGATVDISSGAALVLLLDPGLSIDGDIVDDAIVNNAGTLTLAGDDLVGSYTSGGANVGDGLLNGTGTLTAATYALNNNSVTVAGANLGDGALTSNGNVLLGGTSGAETVDIQSGNLTLGSANRLADDAAVNNDGTLTLNGNDTVGTYVSTGNLNGTGTLTAATYALNNGSNVNANIGTGAVTSNGTVNLNGTSAASTVDIQTGNLTLGSANRLADNAAVNNDATLTLNGNDTVGTYTSTGNLNGTGTLTAASYALNNGSVVNANIGTGVVTSNGTVQLNGTSAAANVNIQSGNLTLGSANRLADNAAVTLDSPSTLTLNGNDTISSIVVGDNTSGTARLSGNGTLTATSFVLNNNSVVDAGVVLGDGGVSSLTTNGNVVINGSSNADTVTINAGSVLSGQANALNGNYQTLQGNGTLSLSGSTFTNLAGRTVNPGVGAGNIGALTINDNFVNAGNLVLDANRQAGAINPATCVLSTGNHDVLNVNGTTTIGTLNVTKQGGEFGLGESAVLINSNGGNIDTSGATFTSGYTNRNFLVVDNSGVTRTASLLGTGVAGANGNLSGIAGLNANQIAIANAVNTNIAGNGNILNTAIGADQVALAVIGNGKTAPGLTLNGLSPESFAGLTDYGIQVTKAYTTAALSMPGTSIDGSAKSVRIPVGYSGKEPVPEPAPSYREATTSVFAGYAHFDTGSDSSVNGADYDIDSNGGIVGVRHNVGAFTVAGFLGVDRGEISSSFLDADADGFLLGAIASYVIKPEMNLMVTGGVTYGSYEYDGSSQNVLGRTRFSGVDSDVFDIFAGIEGDAYSDEKLRVSPFLQLHYVTAETDSVNSTGNAAALFVNSLDDDAFFAELGVKAEYQVNRQFSVNGNISYTHNFMDSDRNITARLGGTQFAVTAPGLGEDILTLGVGAQYQINEAFRVGLNYRAEFSSDAETANGLSLGGSYSF</sequence>
<feature type="signal peptide" evidence="2">
    <location>
        <begin position="1"/>
        <end position="45"/>
    </location>
</feature>
<evidence type="ECO:0000256" key="1">
    <source>
        <dbReference type="ARBA" id="ARBA00022729"/>
    </source>
</evidence>
<dbReference type="NCBIfam" id="TIGR02601">
    <property type="entry name" value="autotrns_rpt"/>
    <property type="match status" value="6"/>
</dbReference>
<dbReference type="Proteomes" id="UP001597375">
    <property type="component" value="Unassembled WGS sequence"/>
</dbReference>
<dbReference type="Pfam" id="PF12951">
    <property type="entry name" value="PATR"/>
    <property type="match status" value="8"/>
</dbReference>
<keyword evidence="1 2" id="KW-0732">Signal</keyword>
<dbReference type="SMART" id="SM00869">
    <property type="entry name" value="Autotransporter"/>
    <property type="match status" value="1"/>
</dbReference>
<dbReference type="InterPro" id="IPR005546">
    <property type="entry name" value="Autotransporte_beta"/>
</dbReference>
<feature type="domain" description="Autotransporter" evidence="3">
    <location>
        <begin position="2718"/>
        <end position="2993"/>
    </location>
</feature>
<keyword evidence="5" id="KW-1185">Reference proteome</keyword>
<dbReference type="InterPro" id="IPR012332">
    <property type="entry name" value="Autotransporter_pectin_lyase_C"/>
</dbReference>
<evidence type="ECO:0000259" key="3">
    <source>
        <dbReference type="PROSITE" id="PS51208"/>
    </source>
</evidence>
<proteinExistence type="predicted"/>